<dbReference type="EMBL" id="FXYD01000003">
    <property type="protein sequence ID" value="SMX39031.1"/>
    <property type="molecule type" value="Genomic_DNA"/>
</dbReference>
<evidence type="ECO:0000313" key="2">
    <source>
        <dbReference type="EMBL" id="SMX39031.1"/>
    </source>
</evidence>
<keyword evidence="1" id="KW-0812">Transmembrane</keyword>
<name>A0A238K7Y8_9RHOB</name>
<organism evidence="2 3">
    <name type="scientific">Octadecabacter ascidiaceicola</name>
    <dbReference type="NCBI Taxonomy" id="1655543"/>
    <lineage>
        <taxon>Bacteria</taxon>
        <taxon>Pseudomonadati</taxon>
        <taxon>Pseudomonadota</taxon>
        <taxon>Alphaproteobacteria</taxon>
        <taxon>Rhodobacterales</taxon>
        <taxon>Roseobacteraceae</taxon>
        <taxon>Octadecabacter</taxon>
    </lineage>
</organism>
<dbReference type="Proteomes" id="UP000203464">
    <property type="component" value="Unassembled WGS sequence"/>
</dbReference>
<evidence type="ECO:0000313" key="3">
    <source>
        <dbReference type="Proteomes" id="UP000203464"/>
    </source>
</evidence>
<feature type="transmembrane region" description="Helical" evidence="1">
    <location>
        <begin position="9"/>
        <end position="28"/>
    </location>
</feature>
<evidence type="ECO:0000256" key="1">
    <source>
        <dbReference type="SAM" id="Phobius"/>
    </source>
</evidence>
<dbReference type="RefSeq" id="WP_093996237.1">
    <property type="nucleotide sequence ID" value="NZ_FXYD01000003.1"/>
</dbReference>
<protein>
    <submittedName>
        <fullName evidence="2">Uncharacterized protein</fullName>
    </submittedName>
</protein>
<feature type="transmembrane region" description="Helical" evidence="1">
    <location>
        <begin position="34"/>
        <end position="61"/>
    </location>
</feature>
<sequence length="106" mass="11066">MRISKHNTPIIMGGLMGLMMMWMLHGALTGEGTIGAGALIAFIAAHVVLAAIAIGMAVFAARLSPRVRQFMDRLHHPSLSHVAAMFSSAAAVALVLHFGIHGLGGI</sequence>
<accession>A0A238K7Y8</accession>
<dbReference type="AlphaFoldDB" id="A0A238K7Y8"/>
<gene>
    <name evidence="2" type="ORF">OCA8868_01799</name>
</gene>
<proteinExistence type="predicted"/>
<feature type="transmembrane region" description="Helical" evidence="1">
    <location>
        <begin position="82"/>
        <end position="100"/>
    </location>
</feature>
<keyword evidence="1" id="KW-0472">Membrane</keyword>
<keyword evidence="1" id="KW-1133">Transmembrane helix</keyword>
<keyword evidence="3" id="KW-1185">Reference proteome</keyword>
<reference evidence="3" key="1">
    <citation type="submission" date="2017-05" db="EMBL/GenBank/DDBJ databases">
        <authorList>
            <person name="Rodrigo-Torres L."/>
            <person name="Arahal R. D."/>
            <person name="Lucena T."/>
        </authorList>
    </citation>
    <scope>NUCLEOTIDE SEQUENCE [LARGE SCALE GENOMIC DNA]</scope>
    <source>
        <strain evidence="3">CECT 8868</strain>
    </source>
</reference>